<dbReference type="InterPro" id="IPR043502">
    <property type="entry name" value="DNA/RNA_pol_sf"/>
</dbReference>
<evidence type="ECO:0000256" key="4">
    <source>
        <dbReference type="ARBA" id="ARBA00022759"/>
    </source>
</evidence>
<evidence type="ECO:0000313" key="10">
    <source>
        <dbReference type="Proteomes" id="UP000440732"/>
    </source>
</evidence>
<feature type="compositionally biased region" description="Low complexity" evidence="7">
    <location>
        <begin position="398"/>
        <end position="447"/>
    </location>
</feature>
<dbReference type="FunFam" id="3.30.70.270:FF:000020">
    <property type="entry name" value="Transposon Tf2-6 polyprotein-like Protein"/>
    <property type="match status" value="1"/>
</dbReference>
<evidence type="ECO:0000256" key="3">
    <source>
        <dbReference type="ARBA" id="ARBA00022722"/>
    </source>
</evidence>
<keyword evidence="4" id="KW-0255">Endonuclease</keyword>
<keyword evidence="2" id="KW-0548">Nucleotidyltransferase</keyword>
<dbReference type="Proteomes" id="UP000440732">
    <property type="component" value="Unassembled WGS sequence"/>
</dbReference>
<evidence type="ECO:0000313" key="9">
    <source>
        <dbReference type="EMBL" id="KAE9065433.1"/>
    </source>
</evidence>
<dbReference type="GO" id="GO:0003964">
    <property type="term" value="F:RNA-directed DNA polymerase activity"/>
    <property type="evidence" value="ECO:0007669"/>
    <property type="project" value="UniProtKB-KW"/>
</dbReference>
<evidence type="ECO:0000259" key="8">
    <source>
        <dbReference type="Pfam" id="PF17917"/>
    </source>
</evidence>
<gene>
    <name evidence="9" type="ORF">PF006_g30470</name>
</gene>
<feature type="compositionally biased region" description="Basic and acidic residues" evidence="7">
    <location>
        <begin position="388"/>
        <end position="397"/>
    </location>
</feature>
<protein>
    <recommendedName>
        <fullName evidence="8">Reverse transcriptase RNase H-like domain-containing protein</fullName>
    </recommendedName>
</protein>
<dbReference type="FunFam" id="3.10.20.370:FF:000001">
    <property type="entry name" value="Retrovirus-related Pol polyprotein from transposon 17.6-like protein"/>
    <property type="match status" value="1"/>
</dbReference>
<keyword evidence="3" id="KW-0540">Nuclease</keyword>
<dbReference type="CDD" id="cd09274">
    <property type="entry name" value="RNase_HI_RT_Ty3"/>
    <property type="match status" value="1"/>
</dbReference>
<evidence type="ECO:0000256" key="1">
    <source>
        <dbReference type="ARBA" id="ARBA00022679"/>
    </source>
</evidence>
<feature type="compositionally biased region" description="Low complexity" evidence="7">
    <location>
        <begin position="462"/>
        <end position="489"/>
    </location>
</feature>
<keyword evidence="5" id="KW-0378">Hydrolase</keyword>
<evidence type="ECO:0000256" key="6">
    <source>
        <dbReference type="ARBA" id="ARBA00022918"/>
    </source>
</evidence>
<dbReference type="InterPro" id="IPR043128">
    <property type="entry name" value="Rev_trsase/Diguanyl_cyclase"/>
</dbReference>
<sequence length="499" mass="52863">MEYLGHELSGEGVRPVQRLVAAVSEFPRPHDAVEVKRFVHLAGYYRKSIEAFGSIMAPMTRLLKKDQDWEWTEAQELAFERIKAALTTKPLLIYPDFALPFRLVTDASKTGLGACLMQDQGHGWQPIAYASKVNSSAESNYSITELECLAVVWSVKLFRPYLYGRAFVIITDHSALKWLMTRPNLAGRLHRWSLTLQEYEFTIEYRPGTTNVVADALSRAPAAVRAVVGMKRRPGRPLTRTTRTDSAAVAKTEDDEPVRVIASGGDKVDEAATTAAAALKQTTNEEAGLRRTADTAAPAPTTAANVRLGASGEGDGSSKGGAQWPTDRPLTRAAKRRQEEAAATVLGATNSLPQLARQTTADGEGDRPPHQHTAGGEHTATRPLVATKESRTADAKDTATGQGSAAATEGSTASPATAATRTSTTAATALSPVGATETGATTATTAASERPPAGTTTDTAMPKPVTTPLTPTVATAQSSAVSPRSAVPAYDTVTQKSGK</sequence>
<accession>A0A6A3PYW8</accession>
<proteinExistence type="predicted"/>
<name>A0A6A3PYW8_9STRA</name>
<evidence type="ECO:0000256" key="2">
    <source>
        <dbReference type="ARBA" id="ARBA00022695"/>
    </source>
</evidence>
<dbReference type="InterPro" id="IPR041373">
    <property type="entry name" value="RT_RNaseH"/>
</dbReference>
<dbReference type="PANTHER" id="PTHR37984:SF5">
    <property type="entry name" value="PROTEIN NYNRIN-LIKE"/>
    <property type="match status" value="1"/>
</dbReference>
<dbReference type="PANTHER" id="PTHR37984">
    <property type="entry name" value="PROTEIN CBG26694"/>
    <property type="match status" value="1"/>
</dbReference>
<feature type="region of interest" description="Disordered" evidence="7">
    <location>
        <begin position="280"/>
        <end position="499"/>
    </location>
</feature>
<feature type="domain" description="Reverse transcriptase RNase H-like" evidence="8">
    <location>
        <begin position="96"/>
        <end position="199"/>
    </location>
</feature>
<reference evidence="9 10" key="1">
    <citation type="submission" date="2018-08" db="EMBL/GenBank/DDBJ databases">
        <title>Genomic investigation of the strawberry pathogen Phytophthora fragariae indicates pathogenicity is determined by transcriptional variation in three key races.</title>
        <authorList>
            <person name="Adams T.M."/>
            <person name="Armitage A.D."/>
            <person name="Sobczyk M.K."/>
            <person name="Bates H.J."/>
            <person name="Dunwell J.M."/>
            <person name="Nellist C.F."/>
            <person name="Harrison R.J."/>
        </authorList>
    </citation>
    <scope>NUCLEOTIDE SEQUENCE [LARGE SCALE GENOMIC DNA]</scope>
    <source>
        <strain evidence="9 10">NOV-5</strain>
    </source>
</reference>
<keyword evidence="6" id="KW-0695">RNA-directed DNA polymerase</keyword>
<dbReference type="Pfam" id="PF17917">
    <property type="entry name" value="RT_RNaseH"/>
    <property type="match status" value="1"/>
</dbReference>
<feature type="compositionally biased region" description="Polar residues" evidence="7">
    <location>
        <begin position="347"/>
        <end position="361"/>
    </location>
</feature>
<keyword evidence="1" id="KW-0808">Transferase</keyword>
<dbReference type="SUPFAM" id="SSF56672">
    <property type="entry name" value="DNA/RNA polymerases"/>
    <property type="match status" value="1"/>
</dbReference>
<dbReference type="AlphaFoldDB" id="A0A6A3PYW8"/>
<dbReference type="GO" id="GO:0004519">
    <property type="term" value="F:endonuclease activity"/>
    <property type="evidence" value="ECO:0007669"/>
    <property type="project" value="UniProtKB-KW"/>
</dbReference>
<feature type="compositionally biased region" description="Low complexity" evidence="7">
    <location>
        <begin position="294"/>
        <end position="304"/>
    </location>
</feature>
<comment type="caution">
    <text evidence="9">The sequence shown here is derived from an EMBL/GenBank/DDBJ whole genome shotgun (WGS) entry which is preliminary data.</text>
</comment>
<organism evidence="9 10">
    <name type="scientific">Phytophthora fragariae</name>
    <dbReference type="NCBI Taxonomy" id="53985"/>
    <lineage>
        <taxon>Eukaryota</taxon>
        <taxon>Sar</taxon>
        <taxon>Stramenopiles</taxon>
        <taxon>Oomycota</taxon>
        <taxon>Peronosporomycetes</taxon>
        <taxon>Peronosporales</taxon>
        <taxon>Peronosporaceae</taxon>
        <taxon>Phytophthora</taxon>
    </lineage>
</organism>
<dbReference type="GO" id="GO:0016787">
    <property type="term" value="F:hydrolase activity"/>
    <property type="evidence" value="ECO:0007669"/>
    <property type="project" value="UniProtKB-KW"/>
</dbReference>
<dbReference type="InterPro" id="IPR050951">
    <property type="entry name" value="Retrovirus_Pol_polyprotein"/>
</dbReference>
<dbReference type="EMBL" id="QXGA01005849">
    <property type="protein sequence ID" value="KAE9065433.1"/>
    <property type="molecule type" value="Genomic_DNA"/>
</dbReference>
<evidence type="ECO:0000256" key="5">
    <source>
        <dbReference type="ARBA" id="ARBA00022801"/>
    </source>
</evidence>
<evidence type="ECO:0000256" key="7">
    <source>
        <dbReference type="SAM" id="MobiDB-lite"/>
    </source>
</evidence>
<dbReference type="Gene3D" id="3.30.70.270">
    <property type="match status" value="1"/>
</dbReference>